<sequence>LHHLEVVTADRKGRDLGRHTVVQTIASSNTLYQRLHQVLSRCPVIGDQSKLRV</sequence>
<dbReference type="AlphaFoldDB" id="A0A0M3JN21"/>
<accession>A0A0M3JN21</accession>
<name>A0A0M3JN21_ANISI</name>
<evidence type="ECO:0000313" key="1">
    <source>
        <dbReference type="WBParaSite" id="ASIM_0000906101-mRNA-1"/>
    </source>
</evidence>
<proteinExistence type="predicted"/>
<organism evidence="1">
    <name type="scientific">Anisakis simplex</name>
    <name type="common">Herring worm</name>
    <dbReference type="NCBI Taxonomy" id="6269"/>
    <lineage>
        <taxon>Eukaryota</taxon>
        <taxon>Metazoa</taxon>
        <taxon>Ecdysozoa</taxon>
        <taxon>Nematoda</taxon>
        <taxon>Chromadorea</taxon>
        <taxon>Rhabditida</taxon>
        <taxon>Spirurina</taxon>
        <taxon>Ascaridomorpha</taxon>
        <taxon>Ascaridoidea</taxon>
        <taxon>Anisakidae</taxon>
        <taxon>Anisakis</taxon>
        <taxon>Anisakis simplex complex</taxon>
    </lineage>
</organism>
<protein>
    <submittedName>
        <fullName evidence="1">RNA-binding protein</fullName>
    </submittedName>
</protein>
<reference evidence="1" key="1">
    <citation type="submission" date="2017-02" db="UniProtKB">
        <authorList>
            <consortium name="WormBaseParasite"/>
        </authorList>
    </citation>
    <scope>IDENTIFICATION</scope>
</reference>
<dbReference type="WBParaSite" id="ASIM_0000906101-mRNA-1">
    <property type="protein sequence ID" value="ASIM_0000906101-mRNA-1"/>
    <property type="gene ID" value="ASIM_0000906101"/>
</dbReference>